<dbReference type="GO" id="GO:0005886">
    <property type="term" value="C:plasma membrane"/>
    <property type="evidence" value="ECO:0007669"/>
    <property type="project" value="TreeGrafter"/>
</dbReference>
<dbReference type="HAMAP" id="MF_00409">
    <property type="entry name" value="LpxK"/>
    <property type="match status" value="1"/>
</dbReference>
<proteinExistence type="inferred from homology"/>
<comment type="pathway">
    <text evidence="2 13">Glycolipid biosynthesis; lipid IV(A) biosynthesis; lipid IV(A) from (3R)-3-hydroxytetradecanoyl-[acyl-carrier-protein] and UDP-N-acetyl-alpha-D-glucosamine: step 6/6.</text>
</comment>
<feature type="binding site" evidence="13">
    <location>
        <begin position="62"/>
        <end position="69"/>
    </location>
    <ligand>
        <name>ATP</name>
        <dbReference type="ChEBI" id="CHEBI:30616"/>
    </ligand>
</feature>
<dbReference type="PANTHER" id="PTHR42724">
    <property type="entry name" value="TETRAACYLDISACCHARIDE 4'-KINASE"/>
    <property type="match status" value="1"/>
</dbReference>
<sequence length="329" mass="36590">MQQLIAKFVDEVWYKDHFIGTWLMPLSFIFRDVTRFRRWLYKKGYKSVDKLPVPVIVVGNITVGGTGKTPVVIYLVEQLIAAGYTPAVISRGYGGQSATWPARVNVDSDAAIIGDEPLLIAQQTGCPVAVGPVRADSARLLLENASIDVIISDDGLQHYALYRDIEIVVIDGVRRFGNNFCLPSGPLREPQERIQEVDFVICNGGEAEENEILMQLEGGDAVNMQTQEHKPLAEFRDMQCHALAGIGNPQSFFDLLEKQGVVCQAHPFPDHYAFTEKDILFNAAEAVLMTEKDAVKCRSFSSAQHWYVPVKATVEGSFMEKLIALLKTK</sequence>
<dbReference type="OrthoDB" id="9766423at2"/>
<dbReference type="PANTHER" id="PTHR42724:SF1">
    <property type="entry name" value="TETRAACYLDISACCHARIDE 4'-KINASE, MITOCHONDRIAL-RELATED"/>
    <property type="match status" value="1"/>
</dbReference>
<comment type="catalytic activity">
    <reaction evidence="13">
        <text>a lipid A disaccharide + ATP = a lipid IVA + ADP + H(+)</text>
        <dbReference type="Rhea" id="RHEA:67840"/>
        <dbReference type="ChEBI" id="CHEBI:15378"/>
        <dbReference type="ChEBI" id="CHEBI:30616"/>
        <dbReference type="ChEBI" id="CHEBI:176343"/>
        <dbReference type="ChEBI" id="CHEBI:176425"/>
        <dbReference type="ChEBI" id="CHEBI:456216"/>
        <dbReference type="EC" id="2.7.1.130"/>
    </reaction>
</comment>
<dbReference type="NCBIfam" id="TIGR00682">
    <property type="entry name" value="lpxK"/>
    <property type="match status" value="1"/>
</dbReference>
<comment type="function">
    <text evidence="1 13">Transfers the gamma-phosphate of ATP to the 4'-position of a tetraacyldisaccharide 1-phosphate intermediate (termed DS-1-P) to form tetraacyldisaccharide 1,4'-bis-phosphate (lipid IVA).</text>
</comment>
<evidence type="ECO:0000256" key="13">
    <source>
        <dbReference type="HAMAP-Rule" id="MF_00409"/>
    </source>
</evidence>
<evidence type="ECO:0000256" key="4">
    <source>
        <dbReference type="ARBA" id="ARBA00016436"/>
    </source>
</evidence>
<dbReference type="InterPro" id="IPR027417">
    <property type="entry name" value="P-loop_NTPase"/>
</dbReference>
<dbReference type="STRING" id="1420851.AU255_07405"/>
<dbReference type="RefSeq" id="WP_080522294.1">
    <property type="nucleotide sequence ID" value="NZ_LPUF01000001.1"/>
</dbReference>
<dbReference type="AlphaFoldDB" id="A0A1V8M8G2"/>
<keyword evidence="15" id="KW-1185">Reference proteome</keyword>
<dbReference type="Pfam" id="PF02606">
    <property type="entry name" value="LpxK"/>
    <property type="match status" value="1"/>
</dbReference>
<evidence type="ECO:0000256" key="2">
    <source>
        <dbReference type="ARBA" id="ARBA00004870"/>
    </source>
</evidence>
<evidence type="ECO:0000256" key="9">
    <source>
        <dbReference type="ARBA" id="ARBA00022777"/>
    </source>
</evidence>
<evidence type="ECO:0000313" key="14">
    <source>
        <dbReference type="EMBL" id="OQK17683.1"/>
    </source>
</evidence>
<organism evidence="14 15">
    <name type="scientific">Methyloprofundus sedimenti</name>
    <dbReference type="NCBI Taxonomy" id="1420851"/>
    <lineage>
        <taxon>Bacteria</taxon>
        <taxon>Pseudomonadati</taxon>
        <taxon>Pseudomonadota</taxon>
        <taxon>Gammaproteobacteria</taxon>
        <taxon>Methylococcales</taxon>
        <taxon>Methylococcaceae</taxon>
        <taxon>Methyloprofundus</taxon>
    </lineage>
</organism>
<dbReference type="EC" id="2.7.1.130" evidence="3 13"/>
<accession>A0A1V8M8G2</accession>
<dbReference type="EMBL" id="LPUF01000001">
    <property type="protein sequence ID" value="OQK17683.1"/>
    <property type="molecule type" value="Genomic_DNA"/>
</dbReference>
<evidence type="ECO:0000256" key="3">
    <source>
        <dbReference type="ARBA" id="ARBA00012071"/>
    </source>
</evidence>
<dbReference type="InterPro" id="IPR003758">
    <property type="entry name" value="LpxK"/>
</dbReference>
<evidence type="ECO:0000256" key="11">
    <source>
        <dbReference type="ARBA" id="ARBA00023098"/>
    </source>
</evidence>
<dbReference type="GO" id="GO:0005524">
    <property type="term" value="F:ATP binding"/>
    <property type="evidence" value="ECO:0007669"/>
    <property type="project" value="UniProtKB-UniRule"/>
</dbReference>
<protein>
    <recommendedName>
        <fullName evidence="4 13">Tetraacyldisaccharide 4'-kinase</fullName>
        <ecNumber evidence="3 13">2.7.1.130</ecNumber>
    </recommendedName>
    <alternativeName>
        <fullName evidence="12 13">Lipid A 4'-kinase</fullName>
    </alternativeName>
</protein>
<evidence type="ECO:0000313" key="15">
    <source>
        <dbReference type="Proteomes" id="UP000191980"/>
    </source>
</evidence>
<dbReference type="GO" id="GO:0009029">
    <property type="term" value="F:lipid-A 4'-kinase activity"/>
    <property type="evidence" value="ECO:0007669"/>
    <property type="project" value="UniProtKB-UniRule"/>
</dbReference>
<evidence type="ECO:0000256" key="10">
    <source>
        <dbReference type="ARBA" id="ARBA00022840"/>
    </source>
</evidence>
<dbReference type="SUPFAM" id="SSF52540">
    <property type="entry name" value="P-loop containing nucleoside triphosphate hydrolases"/>
    <property type="match status" value="1"/>
</dbReference>
<evidence type="ECO:0000256" key="5">
    <source>
        <dbReference type="ARBA" id="ARBA00022516"/>
    </source>
</evidence>
<keyword evidence="8 13" id="KW-0547">Nucleotide-binding</keyword>
<keyword evidence="5 13" id="KW-0444">Lipid biosynthesis</keyword>
<dbReference type="GO" id="GO:0009245">
    <property type="term" value="P:lipid A biosynthetic process"/>
    <property type="evidence" value="ECO:0007669"/>
    <property type="project" value="UniProtKB-UniRule"/>
</dbReference>
<keyword evidence="10 13" id="KW-0067">ATP-binding</keyword>
<evidence type="ECO:0000256" key="12">
    <source>
        <dbReference type="ARBA" id="ARBA00029757"/>
    </source>
</evidence>
<keyword evidence="11 13" id="KW-0443">Lipid metabolism</keyword>
<keyword evidence="9 13" id="KW-0418">Kinase</keyword>
<dbReference type="GO" id="GO:0009244">
    <property type="term" value="P:lipopolysaccharide core region biosynthetic process"/>
    <property type="evidence" value="ECO:0007669"/>
    <property type="project" value="TreeGrafter"/>
</dbReference>
<evidence type="ECO:0000256" key="7">
    <source>
        <dbReference type="ARBA" id="ARBA00022679"/>
    </source>
</evidence>
<comment type="caution">
    <text evidence="14">The sequence shown here is derived from an EMBL/GenBank/DDBJ whole genome shotgun (WGS) entry which is preliminary data.</text>
</comment>
<dbReference type="UniPathway" id="UPA00359">
    <property type="reaction ID" value="UER00482"/>
</dbReference>
<keyword evidence="6 13" id="KW-0441">Lipid A biosynthesis</keyword>
<evidence type="ECO:0000256" key="6">
    <source>
        <dbReference type="ARBA" id="ARBA00022556"/>
    </source>
</evidence>
<keyword evidence="7 13" id="KW-0808">Transferase</keyword>
<reference evidence="14 15" key="1">
    <citation type="submission" date="2015-12" db="EMBL/GenBank/DDBJ databases">
        <authorList>
            <person name="Shamseldin A."/>
            <person name="Moawad H."/>
            <person name="Abd El-Rahim W.M."/>
            <person name="Sadowsky M.J."/>
        </authorList>
    </citation>
    <scope>NUCLEOTIDE SEQUENCE [LARGE SCALE GENOMIC DNA]</scope>
    <source>
        <strain evidence="14 15">WF1</strain>
    </source>
</reference>
<name>A0A1V8M8G2_9GAMM</name>
<gene>
    <name evidence="13" type="primary">lpxK</name>
    <name evidence="14" type="ORF">AU255_07405</name>
</gene>
<evidence type="ECO:0000256" key="8">
    <source>
        <dbReference type="ARBA" id="ARBA00022741"/>
    </source>
</evidence>
<dbReference type="Proteomes" id="UP000191980">
    <property type="component" value="Unassembled WGS sequence"/>
</dbReference>
<comment type="similarity">
    <text evidence="13">Belongs to the LpxK family.</text>
</comment>
<evidence type="ECO:0000256" key="1">
    <source>
        <dbReference type="ARBA" id="ARBA00002274"/>
    </source>
</evidence>